<feature type="transmembrane region" description="Helical" evidence="4">
    <location>
        <begin position="183"/>
        <end position="203"/>
    </location>
</feature>
<proteinExistence type="inferred from homology"/>
<dbReference type="GO" id="GO:0007165">
    <property type="term" value="P:signal transduction"/>
    <property type="evidence" value="ECO:0007669"/>
    <property type="project" value="UniProtKB-KW"/>
</dbReference>
<dbReference type="PROSITE" id="PS50112">
    <property type="entry name" value="PAS"/>
    <property type="match status" value="1"/>
</dbReference>
<name>A0AA48GV28_9BACT</name>
<dbReference type="Pfam" id="PF08447">
    <property type="entry name" value="PAS_3"/>
    <property type="match status" value="1"/>
</dbReference>
<evidence type="ECO:0000313" key="8">
    <source>
        <dbReference type="Proteomes" id="UP001228113"/>
    </source>
</evidence>
<dbReference type="PROSITE" id="PS50111">
    <property type="entry name" value="CHEMOTAXIS_TRANSDUC_2"/>
    <property type="match status" value="1"/>
</dbReference>
<gene>
    <name evidence="7" type="primary">aer-2</name>
    <name evidence="7" type="ORF">METESE_31200</name>
</gene>
<dbReference type="GO" id="GO:0006935">
    <property type="term" value="P:chemotaxis"/>
    <property type="evidence" value="ECO:0007669"/>
    <property type="project" value="UniProtKB-KW"/>
</dbReference>
<feature type="domain" description="PAS" evidence="6">
    <location>
        <begin position="21"/>
        <end position="60"/>
    </location>
</feature>
<comment type="similarity">
    <text evidence="2">Belongs to the methyl-accepting chemotaxis (MCP) protein family.</text>
</comment>
<dbReference type="InterPro" id="IPR000014">
    <property type="entry name" value="PAS"/>
</dbReference>
<keyword evidence="7" id="KW-0675">Receptor</keyword>
<dbReference type="Gene3D" id="1.10.287.950">
    <property type="entry name" value="Methyl-accepting chemotaxis protein"/>
    <property type="match status" value="1"/>
</dbReference>
<evidence type="ECO:0000313" key="7">
    <source>
        <dbReference type="EMBL" id="BDU78162.1"/>
    </source>
</evidence>
<dbReference type="SUPFAM" id="SSF58104">
    <property type="entry name" value="Methyl-accepting chemotaxis protein (MCP) signaling domain"/>
    <property type="match status" value="1"/>
</dbReference>
<dbReference type="Gene3D" id="3.30.450.20">
    <property type="entry name" value="PAS domain"/>
    <property type="match status" value="1"/>
</dbReference>
<evidence type="ECO:0000256" key="3">
    <source>
        <dbReference type="PROSITE-ProRule" id="PRU00284"/>
    </source>
</evidence>
<dbReference type="InterPro" id="IPR051310">
    <property type="entry name" value="MCP_chemotaxis"/>
</dbReference>
<dbReference type="PRINTS" id="PR00260">
    <property type="entry name" value="CHEMTRNSDUCR"/>
</dbReference>
<dbReference type="KEGG" id="msea:METESE_31200"/>
<keyword evidence="1" id="KW-0145">Chemotaxis</keyword>
<dbReference type="PANTHER" id="PTHR43531:SF11">
    <property type="entry name" value="METHYL-ACCEPTING CHEMOTAXIS PROTEIN 3"/>
    <property type="match status" value="1"/>
</dbReference>
<keyword evidence="3" id="KW-0807">Transducer</keyword>
<evidence type="ECO:0000259" key="6">
    <source>
        <dbReference type="PROSITE" id="PS50112"/>
    </source>
</evidence>
<dbReference type="RefSeq" id="WP_243329592.1">
    <property type="nucleotide sequence ID" value="NZ_AP027081.1"/>
</dbReference>
<dbReference type="SMART" id="SM00283">
    <property type="entry name" value="MA"/>
    <property type="match status" value="1"/>
</dbReference>
<dbReference type="InterPro" id="IPR004090">
    <property type="entry name" value="Chemotax_Me-accpt_rcpt"/>
</dbReference>
<keyword evidence="4" id="KW-1133">Transmembrane helix</keyword>
<dbReference type="GO" id="GO:0004888">
    <property type="term" value="F:transmembrane signaling receptor activity"/>
    <property type="evidence" value="ECO:0007669"/>
    <property type="project" value="InterPro"/>
</dbReference>
<dbReference type="SUPFAM" id="SSF55785">
    <property type="entry name" value="PYP-like sensor domain (PAS domain)"/>
    <property type="match status" value="1"/>
</dbReference>
<accession>A0AA48GV28</accession>
<dbReference type="InterPro" id="IPR013655">
    <property type="entry name" value="PAS_fold_3"/>
</dbReference>
<dbReference type="SMART" id="SM00091">
    <property type="entry name" value="PAS"/>
    <property type="match status" value="1"/>
</dbReference>
<dbReference type="Proteomes" id="UP001228113">
    <property type="component" value="Chromosome"/>
</dbReference>
<dbReference type="Pfam" id="PF00015">
    <property type="entry name" value="MCPsignal"/>
    <property type="match status" value="1"/>
</dbReference>
<dbReference type="InterPro" id="IPR004089">
    <property type="entry name" value="MCPsignal_dom"/>
</dbReference>
<evidence type="ECO:0000259" key="5">
    <source>
        <dbReference type="PROSITE" id="PS50111"/>
    </source>
</evidence>
<organism evidence="7 8">
    <name type="scientific">Mesoterricola sediminis</name>
    <dbReference type="NCBI Taxonomy" id="2927980"/>
    <lineage>
        <taxon>Bacteria</taxon>
        <taxon>Pseudomonadati</taxon>
        <taxon>Acidobacteriota</taxon>
        <taxon>Holophagae</taxon>
        <taxon>Holophagales</taxon>
        <taxon>Holophagaceae</taxon>
        <taxon>Mesoterricola</taxon>
    </lineage>
</organism>
<evidence type="ECO:0000256" key="2">
    <source>
        <dbReference type="ARBA" id="ARBA00029447"/>
    </source>
</evidence>
<feature type="domain" description="Methyl-accepting transducer" evidence="5">
    <location>
        <begin position="271"/>
        <end position="500"/>
    </location>
</feature>
<keyword evidence="4" id="KW-0812">Transmembrane</keyword>
<protein>
    <submittedName>
        <fullName evidence="7">Aerotaxis receptor</fullName>
    </submittedName>
</protein>
<evidence type="ECO:0000256" key="1">
    <source>
        <dbReference type="ARBA" id="ARBA00022500"/>
    </source>
</evidence>
<dbReference type="EMBL" id="AP027081">
    <property type="protein sequence ID" value="BDU78162.1"/>
    <property type="molecule type" value="Genomic_DNA"/>
</dbReference>
<dbReference type="CDD" id="cd00130">
    <property type="entry name" value="PAS"/>
    <property type="match status" value="1"/>
</dbReference>
<keyword evidence="8" id="KW-1185">Reference proteome</keyword>
<evidence type="ECO:0000256" key="4">
    <source>
        <dbReference type="SAM" id="Phobius"/>
    </source>
</evidence>
<sequence length="522" mass="55129">MRNNQPITQVEHQLREGAFIVSMTDPQGRITYVNDEFIRISGFTEAELIGQPHNLVRHPEMPAAAFADLWATVKAGKPWFGLVKNRCKNGDFYWVDANVTPVMERGQVAGYVSIRSKPSLAQIREAQRVYALANKGKTLAETAIHPWIPFAGIPTQTRFWAGLGIKTALVAAVAAIAAQGGAWAWGAGIAGVAVSGIIGVLLMKGLKGQLGGDPGEAIRLVRAIAAGDMRVEVDTAPGDTTSLLATLRVMQSNLKGMVNRIRFDGVRVAETAEHFAAATHQIAATSREVARNSEEEREAVERMASAMTELSASIVEVAGNVKASQRQAQQAVEAAEAGDRSGEAAIAAMGQVEDSAAKVVHAVRVIQEIARQTNLLSLNAAIEAAKAGASGKGFAVVAEEVRKLAERSAQSAREIAGLIEVSNEAVTRGKDTVQEAVQSLGDIREHIGQVTSMALEISSAAEEQSIASAEVAKQVDLTAQKATENASASVQLSSTVENISRSSDGLALTAAGLTALAKQFRT</sequence>
<dbReference type="PANTHER" id="PTHR43531">
    <property type="entry name" value="PROTEIN ICFG"/>
    <property type="match status" value="1"/>
</dbReference>
<dbReference type="NCBIfam" id="TIGR00229">
    <property type="entry name" value="sensory_box"/>
    <property type="match status" value="1"/>
</dbReference>
<dbReference type="InterPro" id="IPR035965">
    <property type="entry name" value="PAS-like_dom_sf"/>
</dbReference>
<reference evidence="7" key="1">
    <citation type="journal article" date="2023" name="Int. J. Syst. Evol. Microbiol.">
        <title>Mesoterricola silvestris gen. nov., sp. nov., Mesoterricola sediminis sp. nov., Geothrix oryzae sp. nov., Geothrix edaphica sp. nov., Geothrix rubra sp. nov., and Geothrix limicola sp. nov., six novel members of Acidobacteriota isolated from soils.</title>
        <authorList>
            <person name="Itoh H."/>
            <person name="Sugisawa Y."/>
            <person name="Mise K."/>
            <person name="Xu Z."/>
            <person name="Kuniyasu M."/>
            <person name="Ushijima N."/>
            <person name="Kawano K."/>
            <person name="Kobayashi E."/>
            <person name="Shiratori Y."/>
            <person name="Masuda Y."/>
            <person name="Senoo K."/>
        </authorList>
    </citation>
    <scope>NUCLEOTIDE SEQUENCE</scope>
    <source>
        <strain evidence="7">W786</strain>
    </source>
</reference>
<keyword evidence="4" id="KW-0472">Membrane</keyword>
<dbReference type="GO" id="GO:0005886">
    <property type="term" value="C:plasma membrane"/>
    <property type="evidence" value="ECO:0007669"/>
    <property type="project" value="TreeGrafter"/>
</dbReference>
<dbReference type="AlphaFoldDB" id="A0AA48GV28"/>